<evidence type="ECO:0000313" key="2">
    <source>
        <dbReference type="Proteomes" id="UP000236735"/>
    </source>
</evidence>
<gene>
    <name evidence="1" type="ORF">SAMN05216354_0626</name>
</gene>
<organism evidence="1 2">
    <name type="scientific">Xylanibacter ruminicola</name>
    <name type="common">Prevotella ruminicola</name>
    <dbReference type="NCBI Taxonomy" id="839"/>
    <lineage>
        <taxon>Bacteria</taxon>
        <taxon>Pseudomonadati</taxon>
        <taxon>Bacteroidota</taxon>
        <taxon>Bacteroidia</taxon>
        <taxon>Bacteroidales</taxon>
        <taxon>Prevotellaceae</taxon>
        <taxon>Xylanibacter</taxon>
    </lineage>
</organism>
<sequence length="152" mass="17744">MTQEVTNFGRFYATFNKIPYSGDREDLKKEMVEKVTLGRTGSLREVTKREYQDLCEGLEKIYPANRIKELAREELRRQRSICLRLMQKLGIDTTDWNRINAFCQDGRIAGKQFRDITSEELEQLTKKLRSIERKGGLRSLDEGPKAKIVNIN</sequence>
<name>A0A1H5SCX9_XYLRU</name>
<proteinExistence type="predicted"/>
<dbReference type="Proteomes" id="UP000236735">
    <property type="component" value="Unassembled WGS sequence"/>
</dbReference>
<protein>
    <submittedName>
        <fullName evidence="1">Uncharacterized protein</fullName>
    </submittedName>
</protein>
<accession>A0A1H5SCX9</accession>
<dbReference type="AlphaFoldDB" id="A0A1H5SCX9"/>
<dbReference type="RefSeq" id="WP_103915133.1">
    <property type="nucleotide sequence ID" value="NZ_FNUV01000001.1"/>
</dbReference>
<evidence type="ECO:0000313" key="1">
    <source>
        <dbReference type="EMBL" id="SEF48449.1"/>
    </source>
</evidence>
<reference evidence="1 2" key="1">
    <citation type="submission" date="2016-10" db="EMBL/GenBank/DDBJ databases">
        <authorList>
            <person name="de Groot N.N."/>
        </authorList>
    </citation>
    <scope>NUCLEOTIDE SEQUENCE [LARGE SCALE GENOMIC DNA]</scope>
    <source>
        <strain evidence="1 2">AR32</strain>
    </source>
</reference>
<dbReference type="EMBL" id="FNUV01000001">
    <property type="protein sequence ID" value="SEF48449.1"/>
    <property type="molecule type" value="Genomic_DNA"/>
</dbReference>